<reference evidence="5 6" key="1">
    <citation type="submission" date="2019-04" db="EMBL/GenBank/DDBJ databases">
        <title>Genome sequence of strain 7209-2.</title>
        <authorList>
            <person name="Gao J."/>
            <person name="Sun J."/>
        </authorList>
    </citation>
    <scope>NUCLEOTIDE SEQUENCE [LARGE SCALE GENOMIC DNA]</scope>
    <source>
        <strain evidence="5 6">7209-2</strain>
    </source>
</reference>
<dbReference type="InterPro" id="IPR036390">
    <property type="entry name" value="WH_DNA-bd_sf"/>
</dbReference>
<keyword evidence="1" id="KW-0805">Transcription regulation</keyword>
<comment type="caution">
    <text evidence="5">The sequence shown here is derived from an EMBL/GenBank/DDBJ whole genome shotgun (WGS) entry which is preliminary data.</text>
</comment>
<dbReference type="CDD" id="cd00090">
    <property type="entry name" value="HTH_ARSR"/>
    <property type="match status" value="1"/>
</dbReference>
<keyword evidence="3" id="KW-0804">Transcription</keyword>
<dbReference type="Proteomes" id="UP000309667">
    <property type="component" value="Unassembled WGS sequence"/>
</dbReference>
<dbReference type="PANTHER" id="PTHR33204:SF29">
    <property type="entry name" value="TRANSCRIPTIONAL REGULATOR"/>
    <property type="match status" value="1"/>
</dbReference>
<dbReference type="InterPro" id="IPR011991">
    <property type="entry name" value="ArsR-like_HTH"/>
</dbReference>
<proteinExistence type="predicted"/>
<dbReference type="PANTHER" id="PTHR33204">
    <property type="entry name" value="TRANSCRIPTIONAL REGULATOR, MARR FAMILY"/>
    <property type="match status" value="1"/>
</dbReference>
<dbReference type="InterPro" id="IPR002577">
    <property type="entry name" value="HTH_HxlR"/>
</dbReference>
<dbReference type="Gene3D" id="1.10.10.10">
    <property type="entry name" value="Winged helix-like DNA-binding domain superfamily/Winged helix DNA-binding domain"/>
    <property type="match status" value="1"/>
</dbReference>
<name>A0ABY2R0T8_9HYPH</name>
<dbReference type="EMBL" id="STGT01000001">
    <property type="protein sequence ID" value="THV17377.1"/>
    <property type="molecule type" value="Genomic_DNA"/>
</dbReference>
<dbReference type="PROSITE" id="PS51118">
    <property type="entry name" value="HTH_HXLR"/>
    <property type="match status" value="1"/>
</dbReference>
<accession>A0ABY2R0T8</accession>
<dbReference type="SUPFAM" id="SSF46785">
    <property type="entry name" value="Winged helix' DNA-binding domain"/>
    <property type="match status" value="1"/>
</dbReference>
<keyword evidence="2" id="KW-0238">DNA-binding</keyword>
<dbReference type="InterPro" id="IPR036388">
    <property type="entry name" value="WH-like_DNA-bd_sf"/>
</dbReference>
<evidence type="ECO:0000313" key="5">
    <source>
        <dbReference type="EMBL" id="THV17377.1"/>
    </source>
</evidence>
<evidence type="ECO:0000259" key="4">
    <source>
        <dbReference type="PROSITE" id="PS51118"/>
    </source>
</evidence>
<organism evidence="5 6">
    <name type="scientific">Rhizobium rhizophilum</name>
    <dbReference type="NCBI Taxonomy" id="1850373"/>
    <lineage>
        <taxon>Bacteria</taxon>
        <taxon>Pseudomonadati</taxon>
        <taxon>Pseudomonadota</taxon>
        <taxon>Alphaproteobacteria</taxon>
        <taxon>Hyphomicrobiales</taxon>
        <taxon>Rhizobiaceae</taxon>
        <taxon>Rhizobium/Agrobacterium group</taxon>
        <taxon>Rhizobium</taxon>
    </lineage>
</organism>
<evidence type="ECO:0000256" key="1">
    <source>
        <dbReference type="ARBA" id="ARBA00023015"/>
    </source>
</evidence>
<keyword evidence="6" id="KW-1185">Reference proteome</keyword>
<sequence length="149" mass="16713">MLAKNCEHARAYLEVRACRRELGQEGYPVDIDKIRDCPVMATIEVIGGKWKPRILWRLRDGPAIFGDLRRYVGVSEKVLSENLAALQRDGIVSRQPLKEGDMVYVEYDYTCYGRSLVPVLDAMGGWGLGHDARKSDGSDAGLDDVRRVS</sequence>
<gene>
    <name evidence="5" type="ORF">E9677_05175</name>
</gene>
<evidence type="ECO:0000256" key="2">
    <source>
        <dbReference type="ARBA" id="ARBA00023125"/>
    </source>
</evidence>
<evidence type="ECO:0000313" key="6">
    <source>
        <dbReference type="Proteomes" id="UP000309667"/>
    </source>
</evidence>
<feature type="domain" description="HTH hxlR-type" evidence="4">
    <location>
        <begin position="37"/>
        <end position="135"/>
    </location>
</feature>
<dbReference type="Pfam" id="PF01638">
    <property type="entry name" value="HxlR"/>
    <property type="match status" value="1"/>
</dbReference>
<evidence type="ECO:0000256" key="3">
    <source>
        <dbReference type="ARBA" id="ARBA00023163"/>
    </source>
</evidence>
<protein>
    <submittedName>
        <fullName evidence="5">Helix-turn-helix transcriptional regulator</fullName>
    </submittedName>
</protein>